<gene>
    <name evidence="3" type="primary">ureF</name>
    <name evidence="4" type="ORF">CUREI_02660</name>
</gene>
<dbReference type="Pfam" id="PF01730">
    <property type="entry name" value="UreF"/>
    <property type="match status" value="1"/>
</dbReference>
<dbReference type="EMBL" id="CP009215">
    <property type="protein sequence ID" value="AIL96350.1"/>
    <property type="molecule type" value="Genomic_DNA"/>
</dbReference>
<comment type="similarity">
    <text evidence="3">Belongs to the UreF family.</text>
</comment>
<organism evidence="4 5">
    <name type="scientific">Corynebacterium ureicelerivorans</name>
    <dbReference type="NCBI Taxonomy" id="401472"/>
    <lineage>
        <taxon>Bacteria</taxon>
        <taxon>Bacillati</taxon>
        <taxon>Actinomycetota</taxon>
        <taxon>Actinomycetes</taxon>
        <taxon>Mycobacteriales</taxon>
        <taxon>Corynebacteriaceae</taxon>
        <taxon>Corynebacterium</taxon>
    </lineage>
</organism>
<keyword evidence="5" id="KW-1185">Reference proteome</keyword>
<name>A0A077HJD5_9CORY</name>
<dbReference type="Gene3D" id="1.10.4190.10">
    <property type="entry name" value="Urease accessory protein UreF"/>
    <property type="match status" value="1"/>
</dbReference>
<dbReference type="RefSeq" id="WP_038610085.1">
    <property type="nucleotide sequence ID" value="NZ_CAMIAM010000010.1"/>
</dbReference>
<dbReference type="Proteomes" id="UP000028939">
    <property type="component" value="Chromosome"/>
</dbReference>
<dbReference type="InterPro" id="IPR038277">
    <property type="entry name" value="UreF_sf"/>
</dbReference>
<dbReference type="PIRSF" id="PIRSF009467">
    <property type="entry name" value="Ureas_acces_UreF"/>
    <property type="match status" value="1"/>
</dbReference>
<accession>A0A077HJD5</accession>
<dbReference type="HAMAP" id="MF_01385">
    <property type="entry name" value="UreF"/>
    <property type="match status" value="1"/>
</dbReference>
<evidence type="ECO:0000256" key="3">
    <source>
        <dbReference type="HAMAP-Rule" id="MF_01385"/>
    </source>
</evidence>
<dbReference type="GO" id="GO:0016151">
    <property type="term" value="F:nickel cation binding"/>
    <property type="evidence" value="ECO:0007669"/>
    <property type="project" value="UniProtKB-UniRule"/>
</dbReference>
<dbReference type="PANTHER" id="PTHR33620:SF1">
    <property type="entry name" value="UREASE ACCESSORY PROTEIN F"/>
    <property type="match status" value="1"/>
</dbReference>
<dbReference type="InterPro" id="IPR002639">
    <property type="entry name" value="UreF"/>
</dbReference>
<protein>
    <recommendedName>
        <fullName evidence="3">Urease accessory protein UreF</fullName>
    </recommendedName>
</protein>
<dbReference type="PANTHER" id="PTHR33620">
    <property type="entry name" value="UREASE ACCESSORY PROTEIN F"/>
    <property type="match status" value="1"/>
</dbReference>
<reference evidence="4 5" key="1">
    <citation type="submission" date="2014-08" db="EMBL/GenBank/DDBJ databases">
        <title>Complete genome sequence of Corynebacterium ureicelerivorans DSM 45051, a lipophilic and urea-splitting isolate from a blood culture of a septicaemia patient.</title>
        <authorList>
            <person name="Tippelt A."/>
            <person name="Albersmeier A."/>
            <person name="Brinkrolf K."/>
            <person name="Ruckert C."/>
            <person name="Tauch A."/>
        </authorList>
    </citation>
    <scope>NUCLEOTIDE SEQUENCE [LARGE SCALE GENOMIC DNA]</scope>
    <source>
        <strain evidence="4 5">IMMIB RIV-2301</strain>
    </source>
</reference>
<dbReference type="HOGENOM" id="CLU_049215_4_2_11"/>
<comment type="subcellular location">
    <subcellularLocation>
        <location evidence="3">Cytoplasm</location>
    </subcellularLocation>
</comment>
<comment type="subunit">
    <text evidence="3">UreD, UreF and UreG form a complex that acts as a GTP-hydrolysis-dependent molecular chaperone, activating the urease apoprotein by helping to assemble the nickel containing metallocenter of UreC. The UreE protein probably delivers the nickel.</text>
</comment>
<dbReference type="AlphaFoldDB" id="A0A077HJD5"/>
<dbReference type="OrthoDB" id="9798772at2"/>
<dbReference type="KEGG" id="cuv:CUREI_02660"/>
<dbReference type="GO" id="GO:0005737">
    <property type="term" value="C:cytoplasm"/>
    <property type="evidence" value="ECO:0007669"/>
    <property type="project" value="UniProtKB-SubCell"/>
</dbReference>
<evidence type="ECO:0000256" key="1">
    <source>
        <dbReference type="ARBA" id="ARBA00022988"/>
    </source>
</evidence>
<sequence length="239" mass="26482">MQNIPTDVRASLVVWHITDSALPTGAFAHSAGMESFIQRDEVSDPDSYLQWLIGYLRQATFGEALAVLLAVRLQAAGLQAEEAVEELKLLDELCHSTQTPVELRASMQAMGKRMAKVSRIIDSTDALVEEYEAGLRERRYYGNPGIAAGLVLDAAGVDELTAVRAYLMQMATSMTQNAIRAIPLGQDAGQRILIDVYEYLPGFAEETLTHDVPDLGVSFPRLEIAQMQHQYMRSRMFMS</sequence>
<evidence type="ECO:0000313" key="5">
    <source>
        <dbReference type="Proteomes" id="UP000028939"/>
    </source>
</evidence>
<evidence type="ECO:0000256" key="2">
    <source>
        <dbReference type="ARBA" id="ARBA00023186"/>
    </source>
</evidence>
<evidence type="ECO:0000313" key="4">
    <source>
        <dbReference type="EMBL" id="AIL96350.1"/>
    </source>
</evidence>
<keyword evidence="1 3" id="KW-0996">Nickel insertion</keyword>
<keyword evidence="2 3" id="KW-0143">Chaperone</keyword>
<dbReference type="STRING" id="401472.CUREI_02660"/>
<comment type="function">
    <text evidence="3">Required for maturation of urease via the functional incorporation of the urease nickel metallocenter.</text>
</comment>
<keyword evidence="3" id="KW-0963">Cytoplasm</keyword>
<proteinExistence type="inferred from homology"/>